<accession>A0A8J3DDN5</accession>
<dbReference type="Proteomes" id="UP000641137">
    <property type="component" value="Unassembled WGS sequence"/>
</dbReference>
<name>A0A8J3DDN5_9HYPH</name>
<keyword evidence="2" id="KW-1185">Reference proteome</keyword>
<evidence type="ECO:0000313" key="1">
    <source>
        <dbReference type="EMBL" id="GHC60663.1"/>
    </source>
</evidence>
<evidence type="ECO:0000313" key="2">
    <source>
        <dbReference type="Proteomes" id="UP000641137"/>
    </source>
</evidence>
<sequence>MERIAIAAQKCWFASRDAAFKPYRMANELNSYSGRPRILLVPARNPESRPLLVVHAEGTPARLEAFGPLMESPQGSRIAADIRNWAHGNNACGKAA</sequence>
<reference evidence="1" key="1">
    <citation type="journal article" date="2014" name="Int. J. Syst. Evol. Microbiol.">
        <title>Complete genome sequence of Corynebacterium casei LMG S-19264T (=DSM 44701T), isolated from a smear-ripened cheese.</title>
        <authorList>
            <consortium name="US DOE Joint Genome Institute (JGI-PGF)"/>
            <person name="Walter F."/>
            <person name="Albersmeier A."/>
            <person name="Kalinowski J."/>
            <person name="Ruckert C."/>
        </authorList>
    </citation>
    <scope>NUCLEOTIDE SEQUENCE</scope>
    <source>
        <strain evidence="1">KCTC 42097</strain>
    </source>
</reference>
<comment type="caution">
    <text evidence="1">The sequence shown here is derived from an EMBL/GenBank/DDBJ whole genome shotgun (WGS) entry which is preliminary data.</text>
</comment>
<dbReference type="EMBL" id="BMZO01000001">
    <property type="protein sequence ID" value="GHC60663.1"/>
    <property type="molecule type" value="Genomic_DNA"/>
</dbReference>
<dbReference type="AlphaFoldDB" id="A0A8J3DDN5"/>
<proteinExistence type="predicted"/>
<gene>
    <name evidence="1" type="ORF">GCM10010136_00830</name>
</gene>
<protein>
    <submittedName>
        <fullName evidence="1">Uncharacterized protein</fullName>
    </submittedName>
</protein>
<reference evidence="1" key="2">
    <citation type="submission" date="2020-09" db="EMBL/GenBank/DDBJ databases">
        <authorList>
            <person name="Sun Q."/>
            <person name="Kim S."/>
        </authorList>
    </citation>
    <scope>NUCLEOTIDE SEQUENCE</scope>
    <source>
        <strain evidence="1">KCTC 42097</strain>
    </source>
</reference>
<organism evidence="1 2">
    <name type="scientific">Limoniibacter endophyticus</name>
    <dbReference type="NCBI Taxonomy" id="1565040"/>
    <lineage>
        <taxon>Bacteria</taxon>
        <taxon>Pseudomonadati</taxon>
        <taxon>Pseudomonadota</taxon>
        <taxon>Alphaproteobacteria</taxon>
        <taxon>Hyphomicrobiales</taxon>
        <taxon>Bartonellaceae</taxon>
        <taxon>Limoniibacter</taxon>
    </lineage>
</organism>